<protein>
    <submittedName>
        <fullName evidence="2">Uncharacterized protein</fullName>
    </submittedName>
</protein>
<accession>A0A8J7PGA7</accession>
<evidence type="ECO:0000313" key="2">
    <source>
        <dbReference type="EMBL" id="MBN8659460.1"/>
    </source>
</evidence>
<evidence type="ECO:0000313" key="3">
    <source>
        <dbReference type="Proteomes" id="UP000664277"/>
    </source>
</evidence>
<sequence length="394" mass="44851">MTEPAQSKEPIAEEFTIGSGAFLHSLLSRVGIAHSDKEGIRLRIIITFLLTFVPLLVLSAMQGLAVGRSVHVPFLFDISELVRYLFVVPLLISCETFIDPWLKKVVQYLREHLVDAQDQERFSAIVQHHLRLRNSDFLEFSLLILVFFWQWVDVSTHAPVVSTWHLLPGGNEPSYAFNYYIYLAKPLVRFIWLRWLLRYLVWSLFLIRLQKLPLKLLPTHPDRHGGLLFVSTGHTKFAVLAFAFAIQAAGILAEQIIFEGKTLYSFRYVIMGITFIMAIIILSPLVAFTSKLMDAKRHGLFDYGILANKHAALFKEKWIDNFDQNKDSLLGAADVSSLADMNGSYDVVKDMSVCLISKDNVIALLIAVLLPFTPLLLTVYPFDELLKHFIKAIM</sequence>
<organism evidence="2 3">
    <name type="scientific">Candidatus Obscuribacter phosphatis</name>
    <dbReference type="NCBI Taxonomy" id="1906157"/>
    <lineage>
        <taxon>Bacteria</taxon>
        <taxon>Bacillati</taxon>
        <taxon>Candidatus Melainabacteria</taxon>
        <taxon>Candidatus Obscuribacterales</taxon>
        <taxon>Candidatus Obscuribacteraceae</taxon>
        <taxon>Candidatus Obscuribacter</taxon>
    </lineage>
</organism>
<keyword evidence="1" id="KW-0472">Membrane</keyword>
<proteinExistence type="predicted"/>
<keyword evidence="1" id="KW-1133">Transmembrane helix</keyword>
<evidence type="ECO:0000256" key="1">
    <source>
        <dbReference type="SAM" id="Phobius"/>
    </source>
</evidence>
<name>A0A8J7PGA7_9BACT</name>
<feature type="transmembrane region" description="Helical" evidence="1">
    <location>
        <begin position="81"/>
        <end position="102"/>
    </location>
</feature>
<dbReference type="Proteomes" id="UP000664277">
    <property type="component" value="Unassembled WGS sequence"/>
</dbReference>
<gene>
    <name evidence="2" type="ORF">J0M35_03785</name>
</gene>
<reference evidence="2" key="1">
    <citation type="submission" date="2021-02" db="EMBL/GenBank/DDBJ databases">
        <title>Genome-Resolved Metagenomics of a Microbial Community Performing Photosynthetic Biological Nutrient Removal.</title>
        <authorList>
            <person name="Mcdaniel E.A."/>
        </authorList>
    </citation>
    <scope>NUCLEOTIDE SEQUENCE</scope>
    <source>
        <strain evidence="2">UWPOB_OBS1</strain>
    </source>
</reference>
<keyword evidence="1" id="KW-0812">Transmembrane</keyword>
<feature type="transmembrane region" description="Helical" evidence="1">
    <location>
        <begin position="42"/>
        <end position="61"/>
    </location>
</feature>
<feature type="transmembrane region" description="Helical" evidence="1">
    <location>
        <begin position="361"/>
        <end position="382"/>
    </location>
</feature>
<dbReference type="EMBL" id="JAFLCK010000003">
    <property type="protein sequence ID" value="MBN8659460.1"/>
    <property type="molecule type" value="Genomic_DNA"/>
</dbReference>
<feature type="transmembrane region" description="Helical" evidence="1">
    <location>
        <begin position="237"/>
        <end position="258"/>
    </location>
</feature>
<feature type="transmembrane region" description="Helical" evidence="1">
    <location>
        <begin position="264"/>
        <end position="288"/>
    </location>
</feature>
<dbReference type="AlphaFoldDB" id="A0A8J7PGA7"/>
<comment type="caution">
    <text evidence="2">The sequence shown here is derived from an EMBL/GenBank/DDBJ whole genome shotgun (WGS) entry which is preliminary data.</text>
</comment>